<feature type="signal peptide" evidence="4">
    <location>
        <begin position="1"/>
        <end position="15"/>
    </location>
</feature>
<feature type="chain" id="PRO_5036402417" description="Cuticle protein" evidence="4">
    <location>
        <begin position="16"/>
        <end position="250"/>
    </location>
</feature>
<dbReference type="PANTHER" id="PTHR12236">
    <property type="entry name" value="STRUCTURAL CONTITUENT OF CUTICLE"/>
    <property type="match status" value="1"/>
</dbReference>
<dbReference type="OrthoDB" id="6342716at2759"/>
<dbReference type="AlphaFoldDB" id="A0A7R8X4X8"/>
<dbReference type="Proteomes" id="UP000677054">
    <property type="component" value="Unassembled WGS sequence"/>
</dbReference>
<evidence type="ECO:0000256" key="3">
    <source>
        <dbReference type="SAM" id="MobiDB-lite"/>
    </source>
</evidence>
<dbReference type="EMBL" id="LR900036">
    <property type="protein sequence ID" value="CAD7243885.1"/>
    <property type="molecule type" value="Genomic_DNA"/>
</dbReference>
<evidence type="ECO:0000256" key="2">
    <source>
        <dbReference type="PROSITE-ProRule" id="PRU00497"/>
    </source>
</evidence>
<keyword evidence="1 2" id="KW-0193">Cuticle</keyword>
<reference evidence="5" key="1">
    <citation type="submission" date="2020-11" db="EMBL/GenBank/DDBJ databases">
        <authorList>
            <person name="Tran Van P."/>
        </authorList>
    </citation>
    <scope>NUCLEOTIDE SEQUENCE</scope>
</reference>
<dbReference type="InterPro" id="IPR000618">
    <property type="entry name" value="Insect_cuticle"/>
</dbReference>
<dbReference type="PANTHER" id="PTHR12236:SF79">
    <property type="entry name" value="CUTICULAR PROTEIN 50CB-RELATED"/>
    <property type="match status" value="1"/>
</dbReference>
<feature type="region of interest" description="Disordered" evidence="3">
    <location>
        <begin position="18"/>
        <end position="71"/>
    </location>
</feature>
<evidence type="ECO:0000313" key="5">
    <source>
        <dbReference type="EMBL" id="CAD7243885.1"/>
    </source>
</evidence>
<evidence type="ECO:0000313" key="6">
    <source>
        <dbReference type="Proteomes" id="UP000677054"/>
    </source>
</evidence>
<proteinExistence type="predicted"/>
<evidence type="ECO:0000256" key="1">
    <source>
        <dbReference type="ARBA" id="ARBA00022460"/>
    </source>
</evidence>
<dbReference type="GO" id="GO:0031012">
    <property type="term" value="C:extracellular matrix"/>
    <property type="evidence" value="ECO:0007669"/>
    <property type="project" value="TreeGrafter"/>
</dbReference>
<keyword evidence="6" id="KW-1185">Reference proteome</keyword>
<dbReference type="InterPro" id="IPR051217">
    <property type="entry name" value="Insect_Cuticle_Struc_Prot"/>
</dbReference>
<dbReference type="GO" id="GO:0042302">
    <property type="term" value="F:structural constituent of cuticle"/>
    <property type="evidence" value="ECO:0007669"/>
    <property type="project" value="UniProtKB-UniRule"/>
</dbReference>
<sequence>MSKVVVLALLACSQAIPVPDGAHHSSHHQPNPDTEGYPVYVPPASTYQAPQPVYQAPTPAPVPAPQPTYEAPQQGYAPVQPLVPVQIHYDYSFNAAGVKKPDAGSGYAPAQGYAPPTNTYQAPQAGYAPAQTGYAPQGYDVPVQVSFDQIVLSGENGGQEGYAPAQEEGDVTGYAPAQGYGQESNADSPAKYHFLYTVNDQTGGDVKGHEETRDGVFAQGKYYVLQPDGKLRTVNYHTDDWGFKADVSYT</sequence>
<organism evidence="5">
    <name type="scientific">Darwinula stevensoni</name>
    <dbReference type="NCBI Taxonomy" id="69355"/>
    <lineage>
        <taxon>Eukaryota</taxon>
        <taxon>Metazoa</taxon>
        <taxon>Ecdysozoa</taxon>
        <taxon>Arthropoda</taxon>
        <taxon>Crustacea</taxon>
        <taxon>Oligostraca</taxon>
        <taxon>Ostracoda</taxon>
        <taxon>Podocopa</taxon>
        <taxon>Podocopida</taxon>
        <taxon>Darwinulocopina</taxon>
        <taxon>Darwinuloidea</taxon>
        <taxon>Darwinulidae</taxon>
        <taxon>Darwinula</taxon>
    </lineage>
</organism>
<evidence type="ECO:0000256" key="4">
    <source>
        <dbReference type="SAM" id="SignalP"/>
    </source>
</evidence>
<dbReference type="EMBL" id="CAJPEV010000519">
    <property type="protein sequence ID" value="CAG0886065.1"/>
    <property type="molecule type" value="Genomic_DNA"/>
</dbReference>
<name>A0A7R8X4X8_9CRUS</name>
<evidence type="ECO:0008006" key="7">
    <source>
        <dbReference type="Google" id="ProtNLM"/>
    </source>
</evidence>
<feature type="compositionally biased region" description="Low complexity" evidence="3">
    <location>
        <begin position="46"/>
        <end position="57"/>
    </location>
</feature>
<dbReference type="PROSITE" id="PS51155">
    <property type="entry name" value="CHIT_BIND_RR_2"/>
    <property type="match status" value="1"/>
</dbReference>
<accession>A0A7R8X4X8</accession>
<dbReference type="Pfam" id="PF00379">
    <property type="entry name" value="Chitin_bind_4"/>
    <property type="match status" value="1"/>
</dbReference>
<protein>
    <recommendedName>
        <fullName evidence="7">Cuticle protein</fullName>
    </recommendedName>
</protein>
<dbReference type="GO" id="GO:0005615">
    <property type="term" value="C:extracellular space"/>
    <property type="evidence" value="ECO:0007669"/>
    <property type="project" value="TreeGrafter"/>
</dbReference>
<keyword evidence="4" id="KW-0732">Signal</keyword>
<gene>
    <name evidence="5" type="ORF">DSTB1V02_LOCUS3792</name>
</gene>